<reference evidence="1" key="1">
    <citation type="submission" date="2023-07" db="EMBL/GenBank/DDBJ databases">
        <title>Degradation of tert-butanol by M. austroafricanum TBA100.</title>
        <authorList>
            <person name="Helbich S."/>
            <person name="Vainshtein Y."/>
        </authorList>
    </citation>
    <scope>NUCLEOTIDE SEQUENCE</scope>
    <source>
        <strain evidence="1">TBA100</strain>
    </source>
</reference>
<protein>
    <submittedName>
        <fullName evidence="1">Uncharacterized protein</fullName>
    </submittedName>
</protein>
<dbReference type="Proteomes" id="UP001172687">
    <property type="component" value="Unassembled WGS sequence"/>
</dbReference>
<dbReference type="EMBL" id="JAUHTC010000068">
    <property type="protein sequence ID" value="MDN4520182.1"/>
    <property type="molecule type" value="Genomic_DNA"/>
</dbReference>
<evidence type="ECO:0000313" key="2">
    <source>
        <dbReference type="Proteomes" id="UP001172687"/>
    </source>
</evidence>
<accession>A0ABT8HHF1</accession>
<sequence length="338" mass="38377">MTVRPARTYNQNHIPRPRNGRRRISIYWTWSYPWEAQRDPAAMSNRFSTLTEVRNVVYPAYETPEFEAANFLQGIAGTLELFHRSTLTFQNLAGDVTGHPVAVFQRVDQAGYRQPIDDRILADTDTLMVFGLDHLDSGLEADRAEVEAIREWLHREGTCLLLAPHHDVGFTDDLTQRQIEYEHHGDRLVPRMQRFSRYTRSLMRALHVPVHNIWGLRPAVLPGTREPVALTTFQEFDELGLLADVPTLSFHQHLPHYELTAPEGASLRVLARQPVDLDRPHPFTDAGNTAFNAVIWMPPDGDRAGDIVLIDSTHFTTLFGGTQSLQNLWGNLASMAPC</sequence>
<comment type="caution">
    <text evidence="1">The sequence shown here is derived from an EMBL/GenBank/DDBJ whole genome shotgun (WGS) entry which is preliminary data.</text>
</comment>
<proteinExistence type="predicted"/>
<evidence type="ECO:0000313" key="1">
    <source>
        <dbReference type="EMBL" id="MDN4520182.1"/>
    </source>
</evidence>
<name>A0ABT8HHF1_MYCAO</name>
<dbReference type="RefSeq" id="WP_105387853.1">
    <property type="nucleotide sequence ID" value="NZ_CP082189.1"/>
</dbReference>
<organism evidence="1 2">
    <name type="scientific">Mycolicibacterium austroafricanum</name>
    <name type="common">Mycobacterium austroafricanum</name>
    <dbReference type="NCBI Taxonomy" id="39687"/>
    <lineage>
        <taxon>Bacteria</taxon>
        <taxon>Bacillati</taxon>
        <taxon>Actinomycetota</taxon>
        <taxon>Actinomycetes</taxon>
        <taxon>Mycobacteriales</taxon>
        <taxon>Mycobacteriaceae</taxon>
        <taxon>Mycolicibacterium</taxon>
    </lineage>
</organism>
<keyword evidence="2" id="KW-1185">Reference proteome</keyword>
<gene>
    <name evidence="1" type="ORF">QYF68_20505</name>
</gene>